<dbReference type="FunFam" id="3.40.50.300:FF:000326">
    <property type="entry name" value="P-loop containing nucleoside triphosphate hydrolase"/>
    <property type="match status" value="1"/>
</dbReference>
<dbReference type="HOGENOM" id="CLU_001666_8_2_9"/>
<dbReference type="AlphaFoldDB" id="B8D0W4"/>
<comment type="similarity">
    <text evidence="2">Belongs to the DNA2/NAM7 helicase family.</text>
</comment>
<evidence type="ECO:0000313" key="12">
    <source>
        <dbReference type="Proteomes" id="UP000000719"/>
    </source>
</evidence>
<dbReference type="InterPro" id="IPR050534">
    <property type="entry name" value="Coronavir_polyprotein_1ab"/>
</dbReference>
<dbReference type="PANTHER" id="PTHR43788">
    <property type="entry name" value="DNA2/NAM7 HELICASE FAMILY MEMBER"/>
    <property type="match status" value="1"/>
</dbReference>
<dbReference type="GO" id="GO:0016787">
    <property type="term" value="F:hydrolase activity"/>
    <property type="evidence" value="ECO:0007669"/>
    <property type="project" value="UniProtKB-KW"/>
</dbReference>
<dbReference type="GO" id="GO:0003723">
    <property type="term" value="F:RNA binding"/>
    <property type="evidence" value="ECO:0007669"/>
    <property type="project" value="InterPro"/>
</dbReference>
<evidence type="ECO:0000259" key="9">
    <source>
        <dbReference type="SMART" id="SM00382"/>
    </source>
</evidence>
<dbReference type="Gene3D" id="3.30.70.330">
    <property type="match status" value="1"/>
</dbReference>
<dbReference type="OrthoDB" id="9757917at2"/>
<dbReference type="Proteomes" id="UP000000719">
    <property type="component" value="Chromosome"/>
</dbReference>
<dbReference type="KEGG" id="hor:Hore_01710"/>
<dbReference type="InterPro" id="IPR027417">
    <property type="entry name" value="P-loop_NTPase"/>
</dbReference>
<dbReference type="SMART" id="SM00382">
    <property type="entry name" value="AAA"/>
    <property type="match status" value="1"/>
</dbReference>
<comment type="subcellular location">
    <subcellularLocation>
        <location evidence="1">Cytoplasm</location>
    </subcellularLocation>
</comment>
<evidence type="ECO:0000256" key="2">
    <source>
        <dbReference type="ARBA" id="ARBA00007913"/>
    </source>
</evidence>
<dbReference type="GO" id="GO:0005694">
    <property type="term" value="C:chromosome"/>
    <property type="evidence" value="ECO:0007669"/>
    <property type="project" value="UniProtKB-ARBA"/>
</dbReference>
<dbReference type="CDD" id="cd18808">
    <property type="entry name" value="SF1_C_Upf1"/>
    <property type="match status" value="1"/>
</dbReference>
<feature type="domain" description="Helicase ATP-binding" evidence="10">
    <location>
        <begin position="267"/>
        <end position="550"/>
    </location>
</feature>
<dbReference type="InterPro" id="IPR012677">
    <property type="entry name" value="Nucleotide-bd_a/b_plait_sf"/>
</dbReference>
<dbReference type="EC" id="3.6.4.12" evidence="3"/>
<evidence type="ECO:0000256" key="7">
    <source>
        <dbReference type="ARBA" id="ARBA00022806"/>
    </source>
</evidence>
<dbReference type="EMBL" id="CP001098">
    <property type="protein sequence ID" value="ACL68933.1"/>
    <property type="molecule type" value="Genomic_DNA"/>
</dbReference>
<keyword evidence="7 11" id="KW-0347">Helicase</keyword>
<evidence type="ECO:0000256" key="3">
    <source>
        <dbReference type="ARBA" id="ARBA00012551"/>
    </source>
</evidence>
<dbReference type="GO" id="GO:0005524">
    <property type="term" value="F:ATP binding"/>
    <property type="evidence" value="ECO:0007669"/>
    <property type="project" value="UniProtKB-KW"/>
</dbReference>
<dbReference type="InterPro" id="IPR003593">
    <property type="entry name" value="AAA+_ATPase"/>
</dbReference>
<dbReference type="CDD" id="cd12252">
    <property type="entry name" value="RRM_DbpA"/>
    <property type="match status" value="1"/>
</dbReference>
<dbReference type="InterPro" id="IPR047187">
    <property type="entry name" value="SF1_C_Upf1"/>
</dbReference>
<keyword evidence="4" id="KW-0963">Cytoplasm</keyword>
<evidence type="ECO:0000313" key="11">
    <source>
        <dbReference type="EMBL" id="ACL68933.1"/>
    </source>
</evidence>
<accession>B8D0W4</accession>
<dbReference type="GO" id="GO:0043139">
    <property type="term" value="F:5'-3' DNA helicase activity"/>
    <property type="evidence" value="ECO:0007669"/>
    <property type="project" value="TreeGrafter"/>
</dbReference>
<dbReference type="Gene3D" id="3.40.50.300">
    <property type="entry name" value="P-loop containing nucleotide triphosphate hydrolases"/>
    <property type="match status" value="2"/>
</dbReference>
<feature type="domain" description="AAA+ ATPase" evidence="9">
    <location>
        <begin position="285"/>
        <end position="730"/>
    </location>
</feature>
<sequence length="754" mass="85753">MKEIIVTGINDKIGPGDIVGAFINETKIDNNDIGKINIRKNKAIVELADEVAEKVINIMDGNKVGGLQVKVYPGYNRNRREKNHRYTKKVSNYVNKFKELVELERKEEMERHEIEIKRLSGEERQKNGRAILHLRGRDEGTGLGNKYIVKFVRQWQGEKLPETEIKVGDLVMISKHNPLDSSNPTATVVEKTNYSITVVFDKKPPSFIYKKGLRMDLYVNDITFQRMLSALDQIRRAKGNLGRIRNILLGIKKPGWYRREPEIIEWVNDDLNLSQKNAVKKAIQARDIYLIQGPPGTGKTVTAVEVVNQAVKSGKRVLATAESNVAVDNLVERLVGYGLNVIRVGHPFRVTPLLREHTLDYRVLDHPLYKKALNLREKASDLKEKQEGLTSPSGQWRRGMSDKQIRINARKNRSFRGVPAKRIKEMAKWLGIQEEINQLFDKINSLEERAVRDLLNSADVVCSTNSTAGSELLEGWEFELVVIDEATQATEPGALIPLIKAQKAVLIGDHKQLPPTVLSQKADKQGLSKSLFERLYSLYGDKYCSLLEIQYRMNDLIMEFSNSHFYGGRLKSAPEVRNHTLRDLGIEISEGKCFTEKGFDPDNPVVFLDTSNMEARERSLPNSDSYDNPVEAEIVLDLVGEALKLGLEQRHIAVITPYKDQVDLLNHLSRFENLEINTVDGFQGREKEVVMISLVRSNKHRNIGFLRDLRRLNVAITRPKRKLIIIGDSNTISGHEVYSSLVDYVRENGLFYTL</sequence>
<evidence type="ECO:0000256" key="1">
    <source>
        <dbReference type="ARBA" id="ARBA00004496"/>
    </source>
</evidence>
<dbReference type="SMART" id="SM00487">
    <property type="entry name" value="DEXDc"/>
    <property type="match status" value="1"/>
</dbReference>
<dbReference type="eggNOG" id="COG1112">
    <property type="taxonomic scope" value="Bacteria"/>
</dbReference>
<dbReference type="Pfam" id="PF03880">
    <property type="entry name" value="DbpA"/>
    <property type="match status" value="1"/>
</dbReference>
<organism evidence="11 12">
    <name type="scientific">Halothermothrix orenii (strain H 168 / OCM 544 / DSM 9562)</name>
    <dbReference type="NCBI Taxonomy" id="373903"/>
    <lineage>
        <taxon>Bacteria</taxon>
        <taxon>Bacillati</taxon>
        <taxon>Bacillota</taxon>
        <taxon>Clostridia</taxon>
        <taxon>Halanaerobiales</taxon>
        <taxon>Halothermotrichaceae</taxon>
        <taxon>Halothermothrix</taxon>
    </lineage>
</organism>
<keyword evidence="12" id="KW-1185">Reference proteome</keyword>
<gene>
    <name evidence="11" type="ordered locus">Hore_01710</name>
</gene>
<dbReference type="SUPFAM" id="SSF52540">
    <property type="entry name" value="P-loop containing nucleoside triphosphate hydrolases"/>
    <property type="match status" value="1"/>
</dbReference>
<evidence type="ECO:0000256" key="6">
    <source>
        <dbReference type="ARBA" id="ARBA00022801"/>
    </source>
</evidence>
<dbReference type="PANTHER" id="PTHR43788:SF8">
    <property type="entry name" value="DNA-BINDING PROTEIN SMUBP-2"/>
    <property type="match status" value="1"/>
</dbReference>
<name>B8D0W4_HALOH</name>
<keyword evidence="8" id="KW-0067">ATP-binding</keyword>
<keyword evidence="6" id="KW-0378">Hydrolase</keyword>
<protein>
    <recommendedName>
        <fullName evidence="3">DNA helicase</fullName>
        <ecNumber evidence="3">3.6.4.12</ecNumber>
    </recommendedName>
</protein>
<dbReference type="InterPro" id="IPR041677">
    <property type="entry name" value="DNA2/NAM7_AAA_11"/>
</dbReference>
<dbReference type="GO" id="GO:0005737">
    <property type="term" value="C:cytoplasm"/>
    <property type="evidence" value="ECO:0007669"/>
    <property type="project" value="UniProtKB-SubCell"/>
</dbReference>
<dbReference type="GO" id="GO:0003677">
    <property type="term" value="F:DNA binding"/>
    <property type="evidence" value="ECO:0007669"/>
    <property type="project" value="InterPro"/>
</dbReference>
<dbReference type="Gene3D" id="2.40.30.270">
    <property type="match status" value="1"/>
</dbReference>
<dbReference type="NCBIfam" id="TIGR00376">
    <property type="entry name" value="IGHMBP2 family helicase"/>
    <property type="match status" value="1"/>
</dbReference>
<evidence type="ECO:0000256" key="5">
    <source>
        <dbReference type="ARBA" id="ARBA00022741"/>
    </source>
</evidence>
<dbReference type="eggNOG" id="COG0507">
    <property type="taxonomic scope" value="Bacteria"/>
</dbReference>
<reference evidence="11 12" key="1">
    <citation type="journal article" date="2009" name="PLoS ONE">
        <title>Genome analysis of the anaerobic thermohalophilic bacterium Halothermothrix orenii.</title>
        <authorList>
            <person name="Mavromatis K."/>
            <person name="Ivanova N."/>
            <person name="Anderson I."/>
            <person name="Lykidis A."/>
            <person name="Hooper S.D."/>
            <person name="Sun H."/>
            <person name="Kunin V."/>
            <person name="Lapidus A."/>
            <person name="Hugenholtz P."/>
            <person name="Patel B."/>
            <person name="Kyrpides N.C."/>
        </authorList>
    </citation>
    <scope>NUCLEOTIDE SEQUENCE [LARGE SCALE GENOMIC DNA]</scope>
    <source>
        <strain evidence="12">H 168 / OCM 544 / DSM 9562</strain>
    </source>
</reference>
<dbReference type="InterPro" id="IPR014001">
    <property type="entry name" value="Helicase_ATP-bd"/>
</dbReference>
<evidence type="ECO:0000256" key="4">
    <source>
        <dbReference type="ARBA" id="ARBA00022490"/>
    </source>
</evidence>
<dbReference type="STRING" id="373903.Hore_01710"/>
<keyword evidence="5" id="KW-0547">Nucleotide-binding</keyword>
<proteinExistence type="inferred from homology"/>
<evidence type="ECO:0000256" key="8">
    <source>
        <dbReference type="ARBA" id="ARBA00022840"/>
    </source>
</evidence>
<dbReference type="Pfam" id="PF21138">
    <property type="entry name" value="SMUBP-2_HCS1_1B"/>
    <property type="match status" value="1"/>
</dbReference>
<dbReference type="InterPro" id="IPR041679">
    <property type="entry name" value="DNA2/NAM7-like_C"/>
</dbReference>
<dbReference type="RefSeq" id="WP_012635131.1">
    <property type="nucleotide sequence ID" value="NC_011899.1"/>
</dbReference>
<dbReference type="Pfam" id="PF13087">
    <property type="entry name" value="AAA_12"/>
    <property type="match status" value="1"/>
</dbReference>
<dbReference type="Pfam" id="PF13086">
    <property type="entry name" value="AAA_11"/>
    <property type="match status" value="1"/>
</dbReference>
<dbReference type="InterPro" id="IPR004483">
    <property type="entry name" value="SMUBP-2/Hcs1-like"/>
</dbReference>
<dbReference type="InterPro" id="IPR048761">
    <property type="entry name" value="SMUBP-2_HCS1_1B"/>
</dbReference>
<dbReference type="InterPro" id="IPR005580">
    <property type="entry name" value="DbpA/CsdA_RNA-bd_dom"/>
</dbReference>
<evidence type="ECO:0000259" key="10">
    <source>
        <dbReference type="SMART" id="SM00487"/>
    </source>
</evidence>